<dbReference type="EMBL" id="FXXQ01000010">
    <property type="protein sequence ID" value="SMX24721.1"/>
    <property type="molecule type" value="Genomic_DNA"/>
</dbReference>
<evidence type="ECO:0000313" key="3">
    <source>
        <dbReference type="Proteomes" id="UP000201838"/>
    </source>
</evidence>
<gene>
    <name evidence="2" type="ORF">BOA8489_02848</name>
</gene>
<keyword evidence="3" id="KW-1185">Reference proteome</keyword>
<accession>A0A238J312</accession>
<organism evidence="2 3">
    <name type="scientific">Boseongicola aestuarii</name>
    <dbReference type="NCBI Taxonomy" id="1470561"/>
    <lineage>
        <taxon>Bacteria</taxon>
        <taxon>Pseudomonadati</taxon>
        <taxon>Pseudomonadota</taxon>
        <taxon>Alphaproteobacteria</taxon>
        <taxon>Rhodobacterales</taxon>
        <taxon>Paracoccaceae</taxon>
        <taxon>Boseongicola</taxon>
    </lineage>
</organism>
<reference evidence="2 3" key="1">
    <citation type="submission" date="2017-05" db="EMBL/GenBank/DDBJ databases">
        <authorList>
            <person name="Song R."/>
            <person name="Chenine A.L."/>
            <person name="Ruprecht R.M."/>
        </authorList>
    </citation>
    <scope>NUCLEOTIDE SEQUENCE [LARGE SCALE GENOMIC DNA]</scope>
    <source>
        <strain evidence="2 3">CECT 8489</strain>
    </source>
</reference>
<protein>
    <recommendedName>
        <fullName evidence="1">DUF7867 domain-containing protein</fullName>
    </recommendedName>
</protein>
<feature type="domain" description="DUF7867" evidence="1">
    <location>
        <begin position="1"/>
        <end position="51"/>
    </location>
</feature>
<evidence type="ECO:0000313" key="2">
    <source>
        <dbReference type="EMBL" id="SMX24721.1"/>
    </source>
</evidence>
<name>A0A238J312_9RHOB</name>
<dbReference type="AlphaFoldDB" id="A0A238J312"/>
<dbReference type="Proteomes" id="UP000201838">
    <property type="component" value="Unassembled WGS sequence"/>
</dbReference>
<sequence length="100" mass="10158">MTTAAKMSLRGGQIVATSNVKFAAQASGFEGASVIAGGEIDGTSNSDFGTCQADSEDHFTTTGRVRMAGYGGGTAIEAGAPRGARFRLWTSPAQGTILEP</sequence>
<evidence type="ECO:0000259" key="1">
    <source>
        <dbReference type="Pfam" id="PF25269"/>
    </source>
</evidence>
<proteinExistence type="predicted"/>
<dbReference type="InterPro" id="IPR057189">
    <property type="entry name" value="DUF7867"/>
</dbReference>
<dbReference type="Pfam" id="PF25269">
    <property type="entry name" value="DUF7867"/>
    <property type="match status" value="1"/>
</dbReference>